<name>A0A0K2ZSW2_9XANT</name>
<proteinExistence type="predicted"/>
<dbReference type="GO" id="GO:0006355">
    <property type="term" value="P:regulation of DNA-templated transcription"/>
    <property type="evidence" value="ECO:0007669"/>
    <property type="project" value="InterPro"/>
</dbReference>
<gene>
    <name evidence="1" type="ORF">XTPLMG728_1793</name>
</gene>
<dbReference type="EMBL" id="CXOK01000044">
    <property type="protein sequence ID" value="CTP88097.1"/>
    <property type="molecule type" value="Genomic_DNA"/>
</dbReference>
<protein>
    <submittedName>
        <fullName evidence="1">Uncharacterized protein</fullName>
    </submittedName>
</protein>
<evidence type="ECO:0000313" key="2">
    <source>
        <dbReference type="Proteomes" id="UP000041247"/>
    </source>
</evidence>
<dbReference type="InterPro" id="IPR010985">
    <property type="entry name" value="Ribbon_hlx_hlx"/>
</dbReference>
<organism evidence="1 2">
    <name type="scientific">Xanthomonas graminis pv. poae</name>
    <dbReference type="NCBI Taxonomy" id="227946"/>
    <lineage>
        <taxon>Bacteria</taxon>
        <taxon>Pseudomonadati</taxon>
        <taxon>Pseudomonadota</taxon>
        <taxon>Gammaproteobacteria</taxon>
        <taxon>Lysobacterales</taxon>
        <taxon>Lysobacteraceae</taxon>
        <taxon>Xanthomonas</taxon>
        <taxon>Xanthomonas translucens group</taxon>
        <taxon>Xanthomonas graminis</taxon>
    </lineage>
</organism>
<dbReference type="SUPFAM" id="SSF47598">
    <property type="entry name" value="Ribbon-helix-helix"/>
    <property type="match status" value="1"/>
</dbReference>
<evidence type="ECO:0000313" key="1">
    <source>
        <dbReference type="EMBL" id="CTP88097.1"/>
    </source>
</evidence>
<dbReference type="RefSeq" id="WP_170874243.1">
    <property type="nucleotide sequence ID" value="NZ_CP076250.1"/>
</dbReference>
<accession>A0A0K2ZSW2</accession>
<dbReference type="AlphaFoldDB" id="A0A0K2ZSW2"/>
<reference evidence="1 2" key="1">
    <citation type="submission" date="2015-07" db="EMBL/GenBank/DDBJ databases">
        <authorList>
            <person name="Noorani M."/>
        </authorList>
    </citation>
    <scope>NUCLEOTIDE SEQUENCE [LARGE SCALE GENOMIC DNA]</scope>
    <source>
        <strain evidence="1">LMG728</strain>
    </source>
</reference>
<sequence length="172" mass="18637">MSDQIRESSRKTAPNVRLVDPLKTQAAAKAKDLGISLNALVSLAVRQYIDGQAAPSQPSSDDVLAQTLFAALDQALACPSPQRRAPRQPAALAVGGRGARLPIKTVKRKGPPRPPFAGFRRRHGSELETFLTCPARSVPSGLVGAGFQQEYERSEGYAELFWRTYIQDPQGL</sequence>
<dbReference type="Proteomes" id="UP000041247">
    <property type="component" value="Unassembled WGS sequence"/>
</dbReference>